<gene>
    <name evidence="2" type="ORF">ARALYDRAFT_897704</name>
</gene>
<reference evidence="3" key="1">
    <citation type="journal article" date="2011" name="Nat. Genet.">
        <title>The Arabidopsis lyrata genome sequence and the basis of rapid genome size change.</title>
        <authorList>
            <person name="Hu T.T."/>
            <person name="Pattyn P."/>
            <person name="Bakker E.G."/>
            <person name="Cao J."/>
            <person name="Cheng J.-F."/>
            <person name="Clark R.M."/>
            <person name="Fahlgren N."/>
            <person name="Fawcett J.A."/>
            <person name="Grimwood J."/>
            <person name="Gundlach H."/>
            <person name="Haberer G."/>
            <person name="Hollister J.D."/>
            <person name="Ossowski S."/>
            <person name="Ottilar R.P."/>
            <person name="Salamov A.A."/>
            <person name="Schneeberger K."/>
            <person name="Spannagl M."/>
            <person name="Wang X."/>
            <person name="Yang L."/>
            <person name="Nasrallah M.E."/>
            <person name="Bergelson J."/>
            <person name="Carrington J.C."/>
            <person name="Gaut B.S."/>
            <person name="Schmutz J."/>
            <person name="Mayer K.F.X."/>
            <person name="Van de Peer Y."/>
            <person name="Grigoriev I.V."/>
            <person name="Nordborg M."/>
            <person name="Weigel D."/>
            <person name="Guo Y.-L."/>
        </authorList>
    </citation>
    <scope>NUCLEOTIDE SEQUENCE [LARGE SCALE GENOMIC DNA]</scope>
    <source>
        <strain evidence="3">cv. MN47</strain>
    </source>
</reference>
<sequence>MASKIVAAKDIITLHGSAAIVSEFFFVYFQFLTDIITFRFCDFFSETTNLRRNHKTNLRRNHKTNLRRNHHHLRR</sequence>
<evidence type="ECO:0000313" key="2">
    <source>
        <dbReference type="EMBL" id="EFH61295.1"/>
    </source>
</evidence>
<keyword evidence="3" id="KW-1185">Reference proteome</keyword>
<proteinExistence type="predicted"/>
<keyword evidence="1" id="KW-0472">Membrane</keyword>
<dbReference type="EMBL" id="GL348715">
    <property type="protein sequence ID" value="EFH61295.1"/>
    <property type="molecule type" value="Genomic_DNA"/>
</dbReference>
<dbReference type="AlphaFoldDB" id="D7L336"/>
<feature type="transmembrane region" description="Helical" evidence="1">
    <location>
        <begin position="12"/>
        <end position="31"/>
    </location>
</feature>
<keyword evidence="1" id="KW-1133">Transmembrane helix</keyword>
<evidence type="ECO:0000313" key="3">
    <source>
        <dbReference type="Proteomes" id="UP000008694"/>
    </source>
</evidence>
<organism evidence="3">
    <name type="scientific">Arabidopsis lyrata subsp. lyrata</name>
    <name type="common">Lyre-leaved rock-cress</name>
    <dbReference type="NCBI Taxonomy" id="81972"/>
    <lineage>
        <taxon>Eukaryota</taxon>
        <taxon>Viridiplantae</taxon>
        <taxon>Streptophyta</taxon>
        <taxon>Embryophyta</taxon>
        <taxon>Tracheophyta</taxon>
        <taxon>Spermatophyta</taxon>
        <taxon>Magnoliopsida</taxon>
        <taxon>eudicotyledons</taxon>
        <taxon>Gunneridae</taxon>
        <taxon>Pentapetalae</taxon>
        <taxon>rosids</taxon>
        <taxon>malvids</taxon>
        <taxon>Brassicales</taxon>
        <taxon>Brassicaceae</taxon>
        <taxon>Camelineae</taxon>
        <taxon>Arabidopsis</taxon>
    </lineage>
</organism>
<keyword evidence="1" id="KW-0812">Transmembrane</keyword>
<dbReference type="Gramene" id="scaffold_301674.1">
    <property type="protein sequence ID" value="scaffold_301674.1"/>
    <property type="gene ID" value="scaffold_301674.1"/>
</dbReference>
<evidence type="ECO:0000256" key="1">
    <source>
        <dbReference type="SAM" id="Phobius"/>
    </source>
</evidence>
<name>D7L336_ARALL</name>
<dbReference type="Proteomes" id="UP000008694">
    <property type="component" value="Unassembled WGS sequence"/>
</dbReference>
<protein>
    <submittedName>
        <fullName evidence="2">Uncharacterized protein</fullName>
    </submittedName>
</protein>
<dbReference type="HOGENOM" id="CLU_2815888_0_0_1"/>
<accession>D7L336</accession>